<feature type="compositionally biased region" description="Low complexity" evidence="1">
    <location>
        <begin position="144"/>
        <end position="164"/>
    </location>
</feature>
<evidence type="ECO:0000256" key="1">
    <source>
        <dbReference type="SAM" id="MobiDB-lite"/>
    </source>
</evidence>
<feature type="compositionally biased region" description="Pro residues" evidence="1">
    <location>
        <begin position="127"/>
        <end position="143"/>
    </location>
</feature>
<organism evidence="2 3">
    <name type="scientific">Streptomyces bacillaris</name>
    <dbReference type="NCBI Taxonomy" id="68179"/>
    <lineage>
        <taxon>Bacteria</taxon>
        <taxon>Bacillati</taxon>
        <taxon>Actinomycetota</taxon>
        <taxon>Actinomycetes</taxon>
        <taxon>Kitasatosporales</taxon>
        <taxon>Streptomycetaceae</taxon>
        <taxon>Streptomyces</taxon>
    </lineage>
</organism>
<sequence>MTAAQLPPVAPEVTATLVEDLSPRLRKRLDAAVTKLAARPTHRDGDTVTVAVDDDTELRLHAPGGVVATVDAITCGCLLAPACLHRAAAACAAPAADPPSEPVPDAAPEPGSAADPTLEPTRATPRQPAPAPAAQPATTPPDSTPLTTTPHATDSTPATSAPALAPAPAPAPEEASPAQREAAAGLWSAGAAVLEAGVDGAGAVAQAALLRAAHTARLRQLPRAVSAALSVVTLLRAARAGDPSYRTADLVTALAELLGSAHRVGTATGAELAAVRGRARRPYSPDGSLRLYGLFTEPVVTGSGHGGARTWVATPDGRLCTVGDVAPGGVGRALGVADRTVRLGDTALTHRELGRAGLAVAGATVSPDGRLGAGKGVKAVTARGAAWTEPPLAALWETPPAEQAARALRSVSRYAEPDGGGSDLLFLDVELLGAVRESGGACLLARCDGGSLVRLTVADDDPALAHRDNLMLLATAPGTRLRIIGRLVPAQHPRLTLLACSHPTGEGTVDLGFDRLRRADLPDPGAPVHTAPPQPGGPGAESPLHLLERRVEQTVPAGRAALGLLGDVTAEARRLRHGGLPTAAGLLTALCASAAQRERDLFGRLLPADTDGFATHWLAAARYSAAVAESLCAAAWAPSPGTLTGSPTDAATTSRLAGTGSRR</sequence>
<evidence type="ECO:0000313" key="3">
    <source>
        <dbReference type="Proteomes" id="UP001598300"/>
    </source>
</evidence>
<dbReference type="RefSeq" id="WP_381301817.1">
    <property type="nucleotide sequence ID" value="NZ_JBHVRE010000002.1"/>
</dbReference>
<keyword evidence="3" id="KW-1185">Reference proteome</keyword>
<feature type="region of interest" description="Disordered" evidence="1">
    <location>
        <begin position="520"/>
        <end position="542"/>
    </location>
</feature>
<dbReference type="EMBL" id="JBHXPM010000027">
    <property type="protein sequence ID" value="MFD3959452.1"/>
    <property type="molecule type" value="Genomic_DNA"/>
</dbReference>
<evidence type="ECO:0000313" key="2">
    <source>
        <dbReference type="EMBL" id="MFD3959452.1"/>
    </source>
</evidence>
<feature type="region of interest" description="Disordered" evidence="1">
    <location>
        <begin position="642"/>
        <end position="663"/>
    </location>
</feature>
<protein>
    <recommendedName>
        <fullName evidence="4">SWIM-type domain-containing protein</fullName>
    </recommendedName>
</protein>
<comment type="caution">
    <text evidence="2">The sequence shown here is derived from an EMBL/GenBank/DDBJ whole genome shotgun (WGS) entry which is preliminary data.</text>
</comment>
<feature type="compositionally biased region" description="Low complexity" evidence="1">
    <location>
        <begin position="172"/>
        <end position="182"/>
    </location>
</feature>
<dbReference type="Proteomes" id="UP001598300">
    <property type="component" value="Unassembled WGS sequence"/>
</dbReference>
<feature type="compositionally biased region" description="Pro residues" evidence="1">
    <location>
        <begin position="96"/>
        <end position="107"/>
    </location>
</feature>
<gene>
    <name evidence="2" type="ORF">ACFWR3_25685</name>
</gene>
<proteinExistence type="predicted"/>
<feature type="compositionally biased region" description="Polar residues" evidence="1">
    <location>
        <begin position="642"/>
        <end position="656"/>
    </location>
</feature>
<accession>A0ABW6E3S2</accession>
<reference evidence="2 3" key="1">
    <citation type="submission" date="2024-09" db="EMBL/GenBank/DDBJ databases">
        <title>The Natural Products Discovery Center: Release of the First 8490 Sequenced Strains for Exploring Actinobacteria Biosynthetic Diversity.</title>
        <authorList>
            <person name="Kalkreuter E."/>
            <person name="Kautsar S.A."/>
            <person name="Yang D."/>
            <person name="Bader C.D."/>
            <person name="Teijaro C.N."/>
            <person name="Fluegel L."/>
            <person name="Davis C.M."/>
            <person name="Simpson J.R."/>
            <person name="Lauterbach L."/>
            <person name="Steele A.D."/>
            <person name="Gui C."/>
            <person name="Meng S."/>
            <person name="Li G."/>
            <person name="Viehrig K."/>
            <person name="Ye F."/>
            <person name="Su P."/>
            <person name="Kiefer A.F."/>
            <person name="Nichols A."/>
            <person name="Cepeda A.J."/>
            <person name="Yan W."/>
            <person name="Fan B."/>
            <person name="Jiang Y."/>
            <person name="Adhikari A."/>
            <person name="Zheng C.-J."/>
            <person name="Schuster L."/>
            <person name="Cowan T.M."/>
            <person name="Smanski M.J."/>
            <person name="Chevrette M.G."/>
            <person name="De Carvalho L.P.S."/>
            <person name="Shen B."/>
        </authorList>
    </citation>
    <scope>NUCLEOTIDE SEQUENCE [LARGE SCALE GENOMIC DNA]</scope>
    <source>
        <strain evidence="2 3">NPDC058584</strain>
    </source>
</reference>
<name>A0ABW6E3S2_9ACTN</name>
<evidence type="ECO:0008006" key="4">
    <source>
        <dbReference type="Google" id="ProtNLM"/>
    </source>
</evidence>
<feature type="region of interest" description="Disordered" evidence="1">
    <location>
        <begin position="94"/>
        <end position="182"/>
    </location>
</feature>